<organism evidence="1 2">
    <name type="scientific">Microvirga lotononidis</name>
    <dbReference type="NCBI Taxonomy" id="864069"/>
    <lineage>
        <taxon>Bacteria</taxon>
        <taxon>Pseudomonadati</taxon>
        <taxon>Pseudomonadota</taxon>
        <taxon>Alphaproteobacteria</taxon>
        <taxon>Hyphomicrobiales</taxon>
        <taxon>Methylobacteriaceae</taxon>
        <taxon>Microvirga</taxon>
    </lineage>
</organism>
<dbReference type="STRING" id="864069.MicloDRAFT_00032370"/>
<proteinExistence type="predicted"/>
<name>I4YRU5_9HYPH</name>
<dbReference type="Proteomes" id="UP000003947">
    <property type="component" value="Unassembled WGS sequence"/>
</dbReference>
<dbReference type="EMBL" id="JH660645">
    <property type="protein sequence ID" value="EIM26687.1"/>
    <property type="molecule type" value="Genomic_DNA"/>
</dbReference>
<dbReference type="PATRIC" id="fig|864069.3.peg.3516"/>
<sequence>MAAHRKIDWSSAMRDIRNDRSAPAAPGFLAARSLEIAHLDRLAREVAAVPFAVLGSYDRSAIMKAAVASARAQKAKGSKTSWSQLVGFALKTIWRHAKAQRALAMN</sequence>
<dbReference type="AlphaFoldDB" id="I4YRU5"/>
<reference evidence="1 2" key="1">
    <citation type="submission" date="2012-02" db="EMBL/GenBank/DDBJ databases">
        <title>Improved High-Quality Draft sequence of Microvirga sp. WSM3557.</title>
        <authorList>
            <consortium name="US DOE Joint Genome Institute"/>
            <person name="Lucas S."/>
            <person name="Han J."/>
            <person name="Lapidus A."/>
            <person name="Cheng J.-F."/>
            <person name="Goodwin L."/>
            <person name="Pitluck S."/>
            <person name="Peters L."/>
            <person name="Zhang X."/>
            <person name="Detter J.C."/>
            <person name="Han C."/>
            <person name="Tapia R."/>
            <person name="Land M."/>
            <person name="Hauser L."/>
            <person name="Kyrpides N."/>
            <person name="Ivanova N."/>
            <person name="Pagani I."/>
            <person name="Brau L."/>
            <person name="Yates R."/>
            <person name="O'Hara G."/>
            <person name="Rui T."/>
            <person name="Howieson J."/>
            <person name="Reeve W."/>
            <person name="Woyke T."/>
        </authorList>
    </citation>
    <scope>NUCLEOTIDE SEQUENCE [LARGE SCALE GENOMIC DNA]</scope>
    <source>
        <strain evidence="1 2">WSM3557</strain>
    </source>
</reference>
<evidence type="ECO:0000313" key="2">
    <source>
        <dbReference type="Proteomes" id="UP000003947"/>
    </source>
</evidence>
<dbReference type="HOGENOM" id="CLU_180726_0_0_5"/>
<gene>
    <name evidence="1" type="ORF">MicloDRAFT_00032370</name>
</gene>
<evidence type="ECO:0000313" key="1">
    <source>
        <dbReference type="EMBL" id="EIM26687.1"/>
    </source>
</evidence>
<accession>I4YRU5</accession>
<dbReference type="eggNOG" id="ENOG5030TWT">
    <property type="taxonomic scope" value="Bacteria"/>
</dbReference>
<keyword evidence="2" id="KW-1185">Reference proteome</keyword>
<protein>
    <submittedName>
        <fullName evidence="1">Uncharacterized protein</fullName>
    </submittedName>
</protein>